<reference evidence="1 2" key="1">
    <citation type="journal article" date="2014" name="Agronomy (Basel)">
        <title>A Draft Genome Sequence for Ensete ventricosum, the Drought-Tolerant Tree Against Hunger.</title>
        <authorList>
            <person name="Harrison J."/>
            <person name="Moore K.A."/>
            <person name="Paszkiewicz K."/>
            <person name="Jones T."/>
            <person name="Grant M."/>
            <person name="Ambacheew D."/>
            <person name="Muzemil S."/>
            <person name="Studholme D.J."/>
        </authorList>
    </citation>
    <scope>NUCLEOTIDE SEQUENCE [LARGE SCALE GENOMIC DNA]</scope>
</reference>
<gene>
    <name evidence="1" type="ORF">B296_00013082</name>
</gene>
<protein>
    <submittedName>
        <fullName evidence="1">Uncharacterized protein</fullName>
    </submittedName>
</protein>
<dbReference type="AlphaFoldDB" id="A0A427AKZ9"/>
<dbReference type="EMBL" id="AMZH03002069">
    <property type="protein sequence ID" value="RRT76880.1"/>
    <property type="molecule type" value="Genomic_DNA"/>
</dbReference>
<dbReference type="Proteomes" id="UP000287651">
    <property type="component" value="Unassembled WGS sequence"/>
</dbReference>
<evidence type="ECO:0000313" key="1">
    <source>
        <dbReference type="EMBL" id="RRT76880.1"/>
    </source>
</evidence>
<name>A0A427AKZ9_ENSVE</name>
<proteinExistence type="predicted"/>
<accession>A0A427AKZ9</accession>
<comment type="caution">
    <text evidence="1">The sequence shown here is derived from an EMBL/GenBank/DDBJ whole genome shotgun (WGS) entry which is preliminary data.</text>
</comment>
<organism evidence="1 2">
    <name type="scientific">Ensete ventricosum</name>
    <name type="common">Abyssinian banana</name>
    <name type="synonym">Musa ensete</name>
    <dbReference type="NCBI Taxonomy" id="4639"/>
    <lineage>
        <taxon>Eukaryota</taxon>
        <taxon>Viridiplantae</taxon>
        <taxon>Streptophyta</taxon>
        <taxon>Embryophyta</taxon>
        <taxon>Tracheophyta</taxon>
        <taxon>Spermatophyta</taxon>
        <taxon>Magnoliopsida</taxon>
        <taxon>Liliopsida</taxon>
        <taxon>Zingiberales</taxon>
        <taxon>Musaceae</taxon>
        <taxon>Ensete</taxon>
    </lineage>
</organism>
<sequence length="200" mass="22054">MGHHKGKRIKDSSISVPPPHDLIHKKLMTSQYRKKAWGGNLHVKAASIRSLRRHQPLCSDGAVYNKHTDHRLPVRSISTEAGKKMVALTDSCTVGIILSRRESTRKSSLTDARRSCMSAGACSRTTMSTCVFSSKLLYSRPPQFDAAGVGARYRVSPDLTPLMSVIRALSPRRRSTSESPAGANTRVAFLMLQLRDRATP</sequence>
<evidence type="ECO:0000313" key="2">
    <source>
        <dbReference type="Proteomes" id="UP000287651"/>
    </source>
</evidence>